<feature type="transmembrane region" description="Helical" evidence="1">
    <location>
        <begin position="111"/>
        <end position="132"/>
    </location>
</feature>
<evidence type="ECO:0000313" key="2">
    <source>
        <dbReference type="EMBL" id="MFB2834704.1"/>
    </source>
</evidence>
<dbReference type="EMBL" id="JBHFNT010000072">
    <property type="protein sequence ID" value="MFB2834704.1"/>
    <property type="molecule type" value="Genomic_DNA"/>
</dbReference>
<organism evidence="2 3">
    <name type="scientific">Floridaenema evergladense BLCC-F167</name>
    <dbReference type="NCBI Taxonomy" id="3153639"/>
    <lineage>
        <taxon>Bacteria</taxon>
        <taxon>Bacillati</taxon>
        <taxon>Cyanobacteriota</taxon>
        <taxon>Cyanophyceae</taxon>
        <taxon>Oscillatoriophycideae</taxon>
        <taxon>Aerosakkonematales</taxon>
        <taxon>Aerosakkonemataceae</taxon>
        <taxon>Floridanema</taxon>
        <taxon>Floridanema evergladense</taxon>
    </lineage>
</organism>
<dbReference type="Proteomes" id="UP001576780">
    <property type="component" value="Unassembled WGS sequence"/>
</dbReference>
<name>A0ABV4WHZ7_9CYAN</name>
<protein>
    <submittedName>
        <fullName evidence="2">Uncharacterized protein</fullName>
    </submittedName>
</protein>
<keyword evidence="1" id="KW-0472">Membrane</keyword>
<evidence type="ECO:0000256" key="1">
    <source>
        <dbReference type="SAM" id="Phobius"/>
    </source>
</evidence>
<sequence length="145" mass="16140">MDDLNAERIESLKAGIFGALSLSLAFSVMMLLHLFLARQFPAVALWQTPTAINLLFSGGVAFLSGFLFGITYRYIIRQDENSHLQEGAVLSFGLVRGLAQVDVGLKLENTLWSLGILCVESLLLFTFARFALDLAIYRQWVKPAR</sequence>
<dbReference type="PANTHER" id="PTHR36383">
    <property type="entry name" value="OS09G0529350 PROTEIN"/>
    <property type="match status" value="1"/>
</dbReference>
<feature type="transmembrane region" description="Helical" evidence="1">
    <location>
        <begin position="55"/>
        <end position="75"/>
    </location>
</feature>
<keyword evidence="1" id="KW-1133">Transmembrane helix</keyword>
<reference evidence="2 3" key="1">
    <citation type="submission" date="2024-09" db="EMBL/GenBank/DDBJ databases">
        <title>Floridaenema gen nov. (Aerosakkonemataceae, Aerosakkonematales ord. nov., Cyanobacteria) from benthic tropical and subtropical fresh waters, with the description of four new species.</title>
        <authorList>
            <person name="Moretto J.A."/>
            <person name="Berthold D.E."/>
            <person name="Lefler F.W."/>
            <person name="Huang I.-S."/>
            <person name="Laughinghouse H. IV."/>
        </authorList>
    </citation>
    <scope>NUCLEOTIDE SEQUENCE [LARGE SCALE GENOMIC DNA]</scope>
    <source>
        <strain evidence="2 3">BLCC-F167</strain>
    </source>
</reference>
<accession>A0ABV4WHZ7</accession>
<dbReference type="PANTHER" id="PTHR36383:SF1">
    <property type="entry name" value="PROTEIN, PUTATIVE-RELATED"/>
    <property type="match status" value="1"/>
</dbReference>
<dbReference type="RefSeq" id="WP_413277130.1">
    <property type="nucleotide sequence ID" value="NZ_JBHFNT010000072.1"/>
</dbReference>
<feature type="transmembrane region" description="Helical" evidence="1">
    <location>
        <begin position="12"/>
        <end position="35"/>
    </location>
</feature>
<proteinExistence type="predicted"/>
<comment type="caution">
    <text evidence="2">The sequence shown here is derived from an EMBL/GenBank/DDBJ whole genome shotgun (WGS) entry which is preliminary data.</text>
</comment>
<gene>
    <name evidence="2" type="ORF">ACE1CA_09240</name>
</gene>
<keyword evidence="3" id="KW-1185">Reference proteome</keyword>
<evidence type="ECO:0000313" key="3">
    <source>
        <dbReference type="Proteomes" id="UP001576780"/>
    </source>
</evidence>
<keyword evidence="1" id="KW-0812">Transmembrane</keyword>